<dbReference type="PANTHER" id="PTHR23517:SF13">
    <property type="entry name" value="MAJOR FACILITATOR SUPERFAMILY MFS_1"/>
    <property type="match status" value="1"/>
</dbReference>
<dbReference type="InterPro" id="IPR020846">
    <property type="entry name" value="MFS_dom"/>
</dbReference>
<dbReference type="PANTHER" id="PTHR23517">
    <property type="entry name" value="RESISTANCE PROTEIN MDTM, PUTATIVE-RELATED-RELATED"/>
    <property type="match status" value="1"/>
</dbReference>
<evidence type="ECO:0000256" key="1">
    <source>
        <dbReference type="ARBA" id="ARBA00004651"/>
    </source>
</evidence>
<keyword evidence="10" id="KW-1185">Reference proteome</keyword>
<organism evidence="9 10">
    <name type="scientific">Paraburkholderia fynbosensis</name>
    <dbReference type="NCBI Taxonomy" id="1200993"/>
    <lineage>
        <taxon>Bacteria</taxon>
        <taxon>Pseudomonadati</taxon>
        <taxon>Pseudomonadota</taxon>
        <taxon>Betaproteobacteria</taxon>
        <taxon>Burkholderiales</taxon>
        <taxon>Burkholderiaceae</taxon>
        <taxon>Paraburkholderia</taxon>
    </lineage>
</organism>
<dbReference type="GO" id="GO:0022857">
    <property type="term" value="F:transmembrane transporter activity"/>
    <property type="evidence" value="ECO:0007669"/>
    <property type="project" value="InterPro"/>
</dbReference>
<keyword evidence="4 7" id="KW-0812">Transmembrane</keyword>
<feature type="transmembrane region" description="Helical" evidence="7">
    <location>
        <begin position="311"/>
        <end position="336"/>
    </location>
</feature>
<evidence type="ECO:0000256" key="5">
    <source>
        <dbReference type="ARBA" id="ARBA00022989"/>
    </source>
</evidence>
<feature type="transmembrane region" description="Helical" evidence="7">
    <location>
        <begin position="23"/>
        <end position="44"/>
    </location>
</feature>
<feature type="transmembrane region" description="Helical" evidence="7">
    <location>
        <begin position="172"/>
        <end position="192"/>
    </location>
</feature>
<dbReference type="Gene3D" id="1.20.1250.20">
    <property type="entry name" value="MFS general substrate transporter like domains"/>
    <property type="match status" value="1"/>
</dbReference>
<evidence type="ECO:0000256" key="2">
    <source>
        <dbReference type="ARBA" id="ARBA00022448"/>
    </source>
</evidence>
<sequence>MADTFAVSTDRAVSRIIPDMWRAGWTVTAVFMLSNSPTPLYVFWQRALGFSSGTLTVIFALYIAGLLGTLLLAGQLSDRYGRKPVLLPGLLSALVACALFASASSVAMLAAGRLLTGIAVGVIVSAGMASIGDLGGAQRRRQAALLASTAMVLGAGLGPLLAGAVARALTHPVPYVFGVEFVILLSAFVIAARLPLKRPAEAGGPGVRLHLPSVPAHNRLHVACGIGVFGPGITATSFVLALGPSLLSRPLEVHSPLIAGGMACAMFAAATGVQFAVRSWTVRATFATGTTATVLSMGALCFAVHSSSAPVLVAAALLAGVGQGLGQLGGLTLIGLHVPDTHRAEANAVMNIGGYLPAGLLPVLTGYAIDFLGLPTGTTLFSAVLAGIALVSGVAVFRYLSSRDAVG</sequence>
<proteinExistence type="predicted"/>
<dbReference type="SUPFAM" id="SSF103473">
    <property type="entry name" value="MFS general substrate transporter"/>
    <property type="match status" value="1"/>
</dbReference>
<feature type="transmembrane region" description="Helical" evidence="7">
    <location>
        <begin position="381"/>
        <end position="400"/>
    </location>
</feature>
<feature type="transmembrane region" description="Helical" evidence="7">
    <location>
        <begin position="85"/>
        <end position="108"/>
    </location>
</feature>
<dbReference type="InterPro" id="IPR005829">
    <property type="entry name" value="Sugar_transporter_CS"/>
</dbReference>
<accession>A0A6J5G8B3</accession>
<dbReference type="Pfam" id="PF07690">
    <property type="entry name" value="MFS_1"/>
    <property type="match status" value="1"/>
</dbReference>
<comment type="subcellular location">
    <subcellularLocation>
        <location evidence="1">Cell membrane</location>
        <topology evidence="1">Multi-pass membrane protein</topology>
    </subcellularLocation>
</comment>
<feature type="transmembrane region" description="Helical" evidence="7">
    <location>
        <begin position="348"/>
        <end position="369"/>
    </location>
</feature>
<feature type="transmembrane region" description="Helical" evidence="7">
    <location>
        <begin position="255"/>
        <end position="277"/>
    </location>
</feature>
<keyword evidence="3" id="KW-1003">Cell membrane</keyword>
<dbReference type="PROSITE" id="PS50850">
    <property type="entry name" value="MFS"/>
    <property type="match status" value="1"/>
</dbReference>
<evidence type="ECO:0000256" key="4">
    <source>
        <dbReference type="ARBA" id="ARBA00022692"/>
    </source>
</evidence>
<feature type="transmembrane region" description="Helical" evidence="7">
    <location>
        <begin position="143"/>
        <end position="166"/>
    </location>
</feature>
<evidence type="ECO:0000313" key="9">
    <source>
        <dbReference type="EMBL" id="CAB3795316.1"/>
    </source>
</evidence>
<evidence type="ECO:0000259" key="8">
    <source>
        <dbReference type="PROSITE" id="PS50850"/>
    </source>
</evidence>
<reference evidence="9 10" key="1">
    <citation type="submission" date="2020-04" db="EMBL/GenBank/DDBJ databases">
        <authorList>
            <person name="De Canck E."/>
        </authorList>
    </citation>
    <scope>NUCLEOTIDE SEQUENCE [LARGE SCALE GENOMIC DNA]</scope>
    <source>
        <strain evidence="9 10">LMG 27177</strain>
    </source>
</reference>
<dbReference type="InterPro" id="IPR036259">
    <property type="entry name" value="MFS_trans_sf"/>
</dbReference>
<evidence type="ECO:0000256" key="7">
    <source>
        <dbReference type="SAM" id="Phobius"/>
    </source>
</evidence>
<keyword evidence="5 7" id="KW-1133">Transmembrane helix</keyword>
<evidence type="ECO:0000313" key="10">
    <source>
        <dbReference type="Proteomes" id="UP000494252"/>
    </source>
</evidence>
<keyword evidence="6 7" id="KW-0472">Membrane</keyword>
<gene>
    <name evidence="9" type="primary">mdtL_3</name>
    <name evidence="9" type="ORF">LMG27177_03821</name>
</gene>
<evidence type="ECO:0000256" key="6">
    <source>
        <dbReference type="ARBA" id="ARBA00023136"/>
    </source>
</evidence>
<feature type="transmembrane region" description="Helical" evidence="7">
    <location>
        <begin position="284"/>
        <end position="305"/>
    </location>
</feature>
<dbReference type="PROSITE" id="PS00216">
    <property type="entry name" value="SUGAR_TRANSPORT_1"/>
    <property type="match status" value="1"/>
</dbReference>
<feature type="transmembrane region" description="Helical" evidence="7">
    <location>
        <begin position="114"/>
        <end position="131"/>
    </location>
</feature>
<dbReference type="AlphaFoldDB" id="A0A6J5G8B3"/>
<dbReference type="Proteomes" id="UP000494252">
    <property type="component" value="Unassembled WGS sequence"/>
</dbReference>
<protein>
    <submittedName>
        <fullName evidence="9">Multidrug resistance protein MdtL</fullName>
    </submittedName>
</protein>
<feature type="transmembrane region" description="Helical" evidence="7">
    <location>
        <begin position="50"/>
        <end position="73"/>
    </location>
</feature>
<dbReference type="InterPro" id="IPR011701">
    <property type="entry name" value="MFS"/>
</dbReference>
<dbReference type="CDD" id="cd06174">
    <property type="entry name" value="MFS"/>
    <property type="match status" value="1"/>
</dbReference>
<feature type="transmembrane region" description="Helical" evidence="7">
    <location>
        <begin position="220"/>
        <end position="243"/>
    </location>
</feature>
<name>A0A6J5G8B3_9BURK</name>
<evidence type="ECO:0000256" key="3">
    <source>
        <dbReference type="ARBA" id="ARBA00022475"/>
    </source>
</evidence>
<dbReference type="GO" id="GO:0005886">
    <property type="term" value="C:plasma membrane"/>
    <property type="evidence" value="ECO:0007669"/>
    <property type="project" value="UniProtKB-SubCell"/>
</dbReference>
<feature type="domain" description="Major facilitator superfamily (MFS) profile" evidence="8">
    <location>
        <begin position="1"/>
        <end position="404"/>
    </location>
</feature>
<dbReference type="InterPro" id="IPR050171">
    <property type="entry name" value="MFS_Transporters"/>
</dbReference>
<dbReference type="RefSeq" id="WP_217468617.1">
    <property type="nucleotide sequence ID" value="NZ_CADIKI010000011.1"/>
</dbReference>
<dbReference type="EMBL" id="CADIKI010000011">
    <property type="protein sequence ID" value="CAB3795316.1"/>
    <property type="molecule type" value="Genomic_DNA"/>
</dbReference>
<keyword evidence="2" id="KW-0813">Transport</keyword>